<feature type="signal peptide" evidence="8">
    <location>
        <begin position="1"/>
        <end position="20"/>
    </location>
</feature>
<dbReference type="InterPro" id="IPR004872">
    <property type="entry name" value="Lipoprotein_NlpA"/>
</dbReference>
<evidence type="ECO:0000256" key="6">
    <source>
        <dbReference type="PIRNR" id="PIRNR002854"/>
    </source>
</evidence>
<evidence type="ECO:0000256" key="8">
    <source>
        <dbReference type="SAM" id="SignalP"/>
    </source>
</evidence>
<comment type="similarity">
    <text evidence="6">Belongs to the nlpA lipoprotein family.</text>
</comment>
<feature type="lipid moiety-binding region" description="S-diacylglycerol cysteine" evidence="7">
    <location>
        <position position="22"/>
    </location>
</feature>
<dbReference type="GO" id="GO:0016020">
    <property type="term" value="C:membrane"/>
    <property type="evidence" value="ECO:0007669"/>
    <property type="project" value="UniProtKB-SubCell"/>
</dbReference>
<evidence type="ECO:0000313" key="10">
    <source>
        <dbReference type="Proteomes" id="UP000199417"/>
    </source>
</evidence>
<name>A0A1G6RGW9_9NOCA</name>
<comment type="subcellular location">
    <subcellularLocation>
        <location evidence="1">Membrane</location>
        <topology evidence="1">Lipid-anchor</topology>
    </subcellularLocation>
</comment>
<accession>A0A1G6RGW9</accession>
<keyword evidence="4" id="KW-0564">Palmitate</keyword>
<dbReference type="STRING" id="168276.SAMN05444580_102468"/>
<dbReference type="PANTHER" id="PTHR30429">
    <property type="entry name" value="D-METHIONINE-BINDING LIPOPROTEIN METQ"/>
    <property type="match status" value="1"/>
</dbReference>
<dbReference type="RefSeq" id="WP_072846352.1">
    <property type="nucleotide sequence ID" value="NZ_FNAB01000002.1"/>
</dbReference>
<dbReference type="PIRSF" id="PIRSF002854">
    <property type="entry name" value="MetQ"/>
    <property type="match status" value="1"/>
</dbReference>
<evidence type="ECO:0000256" key="7">
    <source>
        <dbReference type="PIRSR" id="PIRSR002854-1"/>
    </source>
</evidence>
<dbReference type="Pfam" id="PF03180">
    <property type="entry name" value="Lipoprotein_9"/>
    <property type="match status" value="1"/>
</dbReference>
<dbReference type="PROSITE" id="PS51257">
    <property type="entry name" value="PROKAR_LIPOPROTEIN"/>
    <property type="match status" value="1"/>
</dbReference>
<keyword evidence="10" id="KW-1185">Reference proteome</keyword>
<proteinExistence type="inferred from homology"/>
<dbReference type="AlphaFoldDB" id="A0A1G6RGW9"/>
<evidence type="ECO:0000256" key="3">
    <source>
        <dbReference type="ARBA" id="ARBA00023136"/>
    </source>
</evidence>
<evidence type="ECO:0000256" key="4">
    <source>
        <dbReference type="ARBA" id="ARBA00023139"/>
    </source>
</evidence>
<evidence type="ECO:0000256" key="2">
    <source>
        <dbReference type="ARBA" id="ARBA00022729"/>
    </source>
</evidence>
<dbReference type="Proteomes" id="UP000199417">
    <property type="component" value="Unassembled WGS sequence"/>
</dbReference>
<protein>
    <recommendedName>
        <fullName evidence="6">Lipoprotein</fullName>
    </recommendedName>
</protein>
<evidence type="ECO:0000256" key="5">
    <source>
        <dbReference type="ARBA" id="ARBA00023288"/>
    </source>
</evidence>
<keyword evidence="5 6" id="KW-0449">Lipoprotein</keyword>
<keyword evidence="2 8" id="KW-0732">Signal</keyword>
<dbReference type="PANTHER" id="PTHR30429:SF0">
    <property type="entry name" value="METHIONINE-BINDING LIPOPROTEIN METQ"/>
    <property type="match status" value="1"/>
</dbReference>
<gene>
    <name evidence="9" type="ORF">SAMN05444580_102468</name>
</gene>
<dbReference type="EMBL" id="FNAB01000002">
    <property type="protein sequence ID" value="SDD03900.1"/>
    <property type="molecule type" value="Genomic_DNA"/>
</dbReference>
<dbReference type="SUPFAM" id="SSF53850">
    <property type="entry name" value="Periplasmic binding protein-like II"/>
    <property type="match status" value="1"/>
</dbReference>
<feature type="chain" id="PRO_5039432847" description="Lipoprotein" evidence="8">
    <location>
        <begin position="21"/>
        <end position="277"/>
    </location>
</feature>
<evidence type="ECO:0000256" key="1">
    <source>
        <dbReference type="ARBA" id="ARBA00004635"/>
    </source>
</evidence>
<organism evidence="9 10">
    <name type="scientific">Rhodococcus tukisamuensis</name>
    <dbReference type="NCBI Taxonomy" id="168276"/>
    <lineage>
        <taxon>Bacteria</taxon>
        <taxon>Bacillati</taxon>
        <taxon>Actinomycetota</taxon>
        <taxon>Actinomycetes</taxon>
        <taxon>Mycobacteriales</taxon>
        <taxon>Nocardiaceae</taxon>
        <taxon>Rhodococcus</taxon>
    </lineage>
</organism>
<reference evidence="9 10" key="1">
    <citation type="submission" date="2016-10" db="EMBL/GenBank/DDBJ databases">
        <authorList>
            <person name="de Groot N.N."/>
        </authorList>
    </citation>
    <scope>NUCLEOTIDE SEQUENCE [LARGE SCALE GENOMIC DNA]</scope>
    <source>
        <strain evidence="9 10">JCM 11308</strain>
    </source>
</reference>
<dbReference type="Gene3D" id="3.40.190.10">
    <property type="entry name" value="Periplasmic binding protein-like II"/>
    <property type="match status" value="2"/>
</dbReference>
<keyword evidence="3" id="KW-0472">Membrane</keyword>
<evidence type="ECO:0000313" key="9">
    <source>
        <dbReference type="EMBL" id="SDD03900.1"/>
    </source>
</evidence>
<sequence>MFLRRTAVLSAAALLTAGLAACSSGGDGEKLVISASSTPHVEILEHIADSGALGDVKLDIKPVTGEIDPNELLVAGDVQANYFQHAPYLADWQKQKGVDDLVSVADVHLEPMGLYSEKVTAVDQIVDGSTIALPKDTTNFARGLYLLESAKLIEMDVPFADADLSVVTQKNIKANPKNLKFVEIERSQIARNLGDPQITAAVINSNYAIEAGLVPADDALLSENVENNPFANLLVVRAATENDPGVKALAAALVSPETAAWIQENYHGSVVPVHAAN</sequence>